<feature type="region of interest" description="Disordered" evidence="1">
    <location>
        <begin position="1"/>
        <end position="24"/>
    </location>
</feature>
<name>A0A382QYE4_9ZZZZ</name>
<protein>
    <recommendedName>
        <fullName evidence="3">Replication protein</fullName>
    </recommendedName>
</protein>
<evidence type="ECO:0000313" key="2">
    <source>
        <dbReference type="EMBL" id="SVC90456.1"/>
    </source>
</evidence>
<evidence type="ECO:0008006" key="3">
    <source>
        <dbReference type="Google" id="ProtNLM"/>
    </source>
</evidence>
<organism evidence="2">
    <name type="scientific">marine metagenome</name>
    <dbReference type="NCBI Taxonomy" id="408172"/>
    <lineage>
        <taxon>unclassified sequences</taxon>
        <taxon>metagenomes</taxon>
        <taxon>ecological metagenomes</taxon>
    </lineage>
</organism>
<dbReference type="EMBL" id="UINC01117784">
    <property type="protein sequence ID" value="SVC90456.1"/>
    <property type="molecule type" value="Genomic_DNA"/>
</dbReference>
<dbReference type="AlphaFoldDB" id="A0A382QYE4"/>
<gene>
    <name evidence="2" type="ORF">METZ01_LOCUS343310</name>
</gene>
<evidence type="ECO:0000256" key="1">
    <source>
        <dbReference type="SAM" id="MobiDB-lite"/>
    </source>
</evidence>
<accession>A0A382QYE4</accession>
<sequence length="243" mass="28407">MVASSNDMRTNSDTSSIYEERGWKRSDPTPPHIYDIHKSLVEKEVIIRTEIVNCSKQFIRKLEPDIPNPDKKRRIKRCHYVNLCPICNNLLEQYVEKQMNPCRQVLLDNGGKNILMTFKLRHNQKSSFKHLQKVLKDSIKKLKDDDIWKRKLFPSKYRFYVKTEYEISWSEENGFHPHCHLQIGTTNPMPIDEMQSLIAPAWKRVVTTVSPTKYFIPNLSNGVDVSDTPSGKHSKDKDPYGMD</sequence>
<feature type="compositionally biased region" description="Polar residues" evidence="1">
    <location>
        <begin position="1"/>
        <end position="17"/>
    </location>
</feature>
<proteinExistence type="predicted"/>
<feature type="non-terminal residue" evidence="2">
    <location>
        <position position="1"/>
    </location>
</feature>
<reference evidence="2" key="1">
    <citation type="submission" date="2018-05" db="EMBL/GenBank/DDBJ databases">
        <authorList>
            <person name="Lanie J.A."/>
            <person name="Ng W.-L."/>
            <person name="Kazmierczak K.M."/>
            <person name="Andrzejewski T.M."/>
            <person name="Davidsen T.M."/>
            <person name="Wayne K.J."/>
            <person name="Tettelin H."/>
            <person name="Glass J.I."/>
            <person name="Rusch D."/>
            <person name="Podicherti R."/>
            <person name="Tsui H.-C.T."/>
            <person name="Winkler M.E."/>
        </authorList>
    </citation>
    <scope>NUCLEOTIDE SEQUENCE</scope>
</reference>
<feature type="non-terminal residue" evidence="2">
    <location>
        <position position="243"/>
    </location>
</feature>